<dbReference type="GO" id="GO:0005737">
    <property type="term" value="C:cytoplasm"/>
    <property type="evidence" value="ECO:0007669"/>
    <property type="project" value="UniProtKB-SubCell"/>
</dbReference>
<dbReference type="Pfam" id="PF10294">
    <property type="entry name" value="Methyltransf_16"/>
    <property type="match status" value="1"/>
</dbReference>
<dbReference type="InterPro" id="IPR029063">
    <property type="entry name" value="SAM-dependent_MTases_sf"/>
</dbReference>
<feature type="binding site" evidence="1">
    <location>
        <position position="127"/>
    </location>
    <ligand>
        <name>S-adenosyl-L-methionine</name>
        <dbReference type="ChEBI" id="CHEBI:59789"/>
    </ligand>
</feature>
<feature type="binding site" evidence="1">
    <location>
        <begin position="178"/>
        <end position="180"/>
    </location>
    <ligand>
        <name>S-adenosyl-L-methionine</name>
        <dbReference type="ChEBI" id="CHEBI:59789"/>
    </ligand>
</feature>
<gene>
    <name evidence="1" type="primary">EFM6</name>
    <name evidence="2" type="ORF">MEPE_03392</name>
</gene>
<dbReference type="InterPro" id="IPR033684">
    <property type="entry name" value="EFM6"/>
</dbReference>
<dbReference type="Gene3D" id="3.40.50.150">
    <property type="entry name" value="Vaccinia Virus protein VP39"/>
    <property type="match status" value="1"/>
</dbReference>
<accession>A0AAJ4XPA9</accession>
<dbReference type="EC" id="2.1.1.-" evidence="1"/>
<proteinExistence type="inferred from homology"/>
<comment type="function">
    <text evidence="1">S-adenosyl-L-methionine-dependent protein-lysine N-methyltransferase that methylates elongation factor 1-alpha.</text>
</comment>
<keyword evidence="1" id="KW-0808">Transferase</keyword>
<dbReference type="GO" id="GO:0032259">
    <property type="term" value="P:methylation"/>
    <property type="evidence" value="ECO:0007669"/>
    <property type="project" value="UniProtKB-KW"/>
</dbReference>
<evidence type="ECO:0000256" key="1">
    <source>
        <dbReference type="HAMAP-Rule" id="MF_03198"/>
    </source>
</evidence>
<dbReference type="Proteomes" id="UP001294444">
    <property type="component" value="Unassembled WGS sequence"/>
</dbReference>
<dbReference type="InterPro" id="IPR019410">
    <property type="entry name" value="Methyltransf_16"/>
</dbReference>
<dbReference type="HAMAP" id="MF_03198">
    <property type="entry name" value="Methyltr_EFM6"/>
    <property type="match status" value="1"/>
</dbReference>
<feature type="binding site" evidence="1">
    <location>
        <position position="256"/>
    </location>
    <ligand>
        <name>S-adenosyl-L-methionine</name>
        <dbReference type="ChEBI" id="CHEBI:59789"/>
    </ligand>
</feature>
<keyword evidence="3" id="KW-1185">Reference proteome</keyword>
<protein>
    <recommendedName>
        <fullName evidence="1">Protein-lysine N-methyltransferase EFM6</fullName>
        <ecNumber evidence="1">2.1.1.-</ecNumber>
    </recommendedName>
    <alternativeName>
        <fullName evidence="1">Elongation factor methyltransferase 6</fullName>
    </alternativeName>
</protein>
<sequence length="359" mass="41143">MDDIRAELEREEELDLVDPLRHFLTIDNHQDNISSSDQTSNFTRSFDDIRDAPSKNDYTIVPHQLESIINQHTTIRYYRDLSRKPQLIDQPSSSSSSSSNHFSQRQEEYWDINLKLDMTTGCGGKIWPAAEVLGAYIAARYSSPSTASSQEDGKLMETNSDYPHHKFDWRNKTIIELGSGTGLVGYLVHALCLENCKIWVTDQSAMLPLMRQNLSLNFSPSSSSQACSISSSNSTSDDIIKKDGSTSFVRVAELDWSQPIPLEFTRFGLPDVLLLADCVYLESAFQNLIDTMVGLSCSRTEILFCYQKRRKADRRFFILLKKYFDFQIVKDDDQVRMKEYTRQGTQLLRIWKKGKHLVT</sequence>
<dbReference type="AlphaFoldDB" id="A0AAJ4XPA9"/>
<dbReference type="EMBL" id="OAPG01000007">
    <property type="protein sequence ID" value="SNX84683.1"/>
    <property type="molecule type" value="Genomic_DNA"/>
</dbReference>
<evidence type="ECO:0000313" key="3">
    <source>
        <dbReference type="Proteomes" id="UP001294444"/>
    </source>
</evidence>
<name>A0AAJ4XPA9_9BASI</name>
<dbReference type="GO" id="GO:0016279">
    <property type="term" value="F:protein-lysine N-methyltransferase activity"/>
    <property type="evidence" value="ECO:0007669"/>
    <property type="project" value="UniProtKB-UniRule"/>
</dbReference>
<keyword evidence="1" id="KW-0963">Cytoplasm</keyword>
<organism evidence="2 3">
    <name type="scientific">Melanopsichium pennsylvanicum</name>
    <dbReference type="NCBI Taxonomy" id="63383"/>
    <lineage>
        <taxon>Eukaryota</taxon>
        <taxon>Fungi</taxon>
        <taxon>Dikarya</taxon>
        <taxon>Basidiomycota</taxon>
        <taxon>Ustilaginomycotina</taxon>
        <taxon>Ustilaginomycetes</taxon>
        <taxon>Ustilaginales</taxon>
        <taxon>Ustilaginaceae</taxon>
        <taxon>Melanopsichium</taxon>
    </lineage>
</organism>
<feature type="binding site" evidence="1">
    <location>
        <position position="202"/>
    </location>
    <ligand>
        <name>S-adenosyl-L-methionine</name>
        <dbReference type="ChEBI" id="CHEBI:59789"/>
    </ligand>
</feature>
<reference evidence="2" key="1">
    <citation type="submission" date="2023-10" db="EMBL/GenBank/DDBJ databases">
        <authorList>
            <person name="Guldener U."/>
        </authorList>
    </citation>
    <scope>NUCLEOTIDE SEQUENCE</scope>
    <source>
        <strain evidence="2">Mp4</strain>
    </source>
</reference>
<comment type="similarity">
    <text evidence="1">Belongs to the class I-like SAM-binding methyltransferase superfamily. METTL21 family. EFM6 subfamily.</text>
</comment>
<dbReference type="PANTHER" id="PTHR14614">
    <property type="entry name" value="HEPATOCELLULAR CARCINOMA-ASSOCIATED ANTIGEN"/>
    <property type="match status" value="1"/>
</dbReference>
<feature type="binding site" evidence="1">
    <location>
        <position position="276"/>
    </location>
    <ligand>
        <name>S-adenosyl-L-methionine</name>
        <dbReference type="ChEBI" id="CHEBI:59789"/>
    </ligand>
</feature>
<keyword evidence="1" id="KW-0949">S-adenosyl-L-methionine</keyword>
<dbReference type="PANTHER" id="PTHR14614:SF132">
    <property type="entry name" value="PROTEIN-LYSINE METHYLTRANSFERASE C42C1.13"/>
    <property type="match status" value="1"/>
</dbReference>
<comment type="caution">
    <text evidence="2">The sequence shown here is derived from an EMBL/GenBank/DDBJ whole genome shotgun (WGS) entry which is preliminary data.</text>
</comment>
<keyword evidence="1" id="KW-0489">Methyltransferase</keyword>
<dbReference type="SUPFAM" id="SSF53335">
    <property type="entry name" value="S-adenosyl-L-methionine-dependent methyltransferases"/>
    <property type="match status" value="1"/>
</dbReference>
<comment type="subcellular location">
    <subcellularLocation>
        <location evidence="1">Cytoplasm</location>
    </subcellularLocation>
</comment>
<evidence type="ECO:0000313" key="2">
    <source>
        <dbReference type="EMBL" id="SNX84683.1"/>
    </source>
</evidence>